<feature type="region of interest" description="Disordered" evidence="1">
    <location>
        <begin position="63"/>
        <end position="154"/>
    </location>
</feature>
<name>A0A938BPP8_UNCEI</name>
<dbReference type="Pfam" id="PF09723">
    <property type="entry name" value="Zn_ribbon_8"/>
    <property type="match status" value="1"/>
</dbReference>
<gene>
    <name evidence="3" type="ORF">FJY75_01170</name>
</gene>
<sequence>MPTYVYECARCGGRFELLQGISDPPRQRCPQCRGKVKRLILPGGGLIFKGSGFYITDYKRREAGASEGAPAASETGGPAGKEGEPGVGTGKGGAGGPGSSEGAAGKGSASGRGRAGQGRGEGTAPRAAPAKGASSGEGRGGAGSSKTGSSGEGS</sequence>
<dbReference type="PANTHER" id="PTHR34404:SF2">
    <property type="entry name" value="CONSERVED SERINE RICH PROTEIN"/>
    <property type="match status" value="1"/>
</dbReference>
<evidence type="ECO:0000256" key="1">
    <source>
        <dbReference type="SAM" id="MobiDB-lite"/>
    </source>
</evidence>
<dbReference type="PANTHER" id="PTHR34404">
    <property type="entry name" value="REGULATORY PROTEIN, FMDB FAMILY"/>
    <property type="match status" value="1"/>
</dbReference>
<dbReference type="InterPro" id="IPR013429">
    <property type="entry name" value="Regulatory_FmdB_Zinc_ribbon"/>
</dbReference>
<dbReference type="AlphaFoldDB" id="A0A938BPP8"/>
<accession>A0A938BPP8</accession>
<feature type="compositionally biased region" description="Low complexity" evidence="1">
    <location>
        <begin position="65"/>
        <end position="76"/>
    </location>
</feature>
<reference evidence="3" key="1">
    <citation type="submission" date="2019-03" db="EMBL/GenBank/DDBJ databases">
        <title>Lake Tanganyika Metagenome-Assembled Genomes (MAGs).</title>
        <authorList>
            <person name="Tran P."/>
        </authorList>
    </citation>
    <scope>NUCLEOTIDE SEQUENCE</scope>
    <source>
        <strain evidence="3">M_DeepCast_400m_m2_100</strain>
    </source>
</reference>
<proteinExistence type="predicted"/>
<dbReference type="NCBIfam" id="TIGR02605">
    <property type="entry name" value="CxxC_CxxC_SSSS"/>
    <property type="match status" value="1"/>
</dbReference>
<comment type="caution">
    <text evidence="3">The sequence shown here is derived from an EMBL/GenBank/DDBJ whole genome shotgun (WGS) entry which is preliminary data.</text>
</comment>
<evidence type="ECO:0000259" key="2">
    <source>
        <dbReference type="SMART" id="SM00834"/>
    </source>
</evidence>
<evidence type="ECO:0000313" key="3">
    <source>
        <dbReference type="EMBL" id="MBM3316440.1"/>
    </source>
</evidence>
<dbReference type="EMBL" id="VGIY01000013">
    <property type="protein sequence ID" value="MBM3316440.1"/>
    <property type="molecule type" value="Genomic_DNA"/>
</dbReference>
<evidence type="ECO:0000313" key="4">
    <source>
        <dbReference type="Proteomes" id="UP000748308"/>
    </source>
</evidence>
<dbReference type="SMART" id="SM00834">
    <property type="entry name" value="CxxC_CXXC_SSSS"/>
    <property type="match status" value="1"/>
</dbReference>
<organism evidence="3 4">
    <name type="scientific">Eiseniibacteriota bacterium</name>
    <dbReference type="NCBI Taxonomy" id="2212470"/>
    <lineage>
        <taxon>Bacteria</taxon>
        <taxon>Candidatus Eiseniibacteriota</taxon>
    </lineage>
</organism>
<dbReference type="Proteomes" id="UP000748308">
    <property type="component" value="Unassembled WGS sequence"/>
</dbReference>
<feature type="compositionally biased region" description="Low complexity" evidence="1">
    <location>
        <begin position="144"/>
        <end position="154"/>
    </location>
</feature>
<feature type="domain" description="Putative regulatory protein FmdB zinc ribbon" evidence="2">
    <location>
        <begin position="1"/>
        <end position="41"/>
    </location>
</feature>
<feature type="compositionally biased region" description="Gly residues" evidence="1">
    <location>
        <begin position="77"/>
        <end position="121"/>
    </location>
</feature>
<protein>
    <recommendedName>
        <fullName evidence="2">Putative regulatory protein FmdB zinc ribbon domain-containing protein</fullName>
    </recommendedName>
</protein>
<dbReference type="Gene3D" id="2.20.28.30">
    <property type="entry name" value="RNA polymerase ii, chain L"/>
    <property type="match status" value="1"/>
</dbReference>